<comment type="caution">
    <text evidence="5">The sequence shown here is derived from an EMBL/GenBank/DDBJ whole genome shotgun (WGS) entry which is preliminary data.</text>
</comment>
<dbReference type="RefSeq" id="WP_202749144.1">
    <property type="nucleotide sequence ID" value="NZ_JAESWC010000004.1"/>
</dbReference>
<evidence type="ECO:0000313" key="6">
    <source>
        <dbReference type="Proteomes" id="UP000632377"/>
    </source>
</evidence>
<protein>
    <submittedName>
        <fullName evidence="5">DUF4349 domain-containing protein</fullName>
    </submittedName>
</protein>
<feature type="domain" description="DUF4349" evidence="4">
    <location>
        <begin position="72"/>
        <end position="280"/>
    </location>
</feature>
<evidence type="ECO:0000256" key="2">
    <source>
        <dbReference type="SAM" id="Phobius"/>
    </source>
</evidence>
<accession>A0ABS1TCN9</accession>
<dbReference type="Proteomes" id="UP000632377">
    <property type="component" value="Unassembled WGS sequence"/>
</dbReference>
<keyword evidence="1" id="KW-0175">Coiled coil</keyword>
<proteinExistence type="predicted"/>
<keyword evidence="6" id="KW-1185">Reference proteome</keyword>
<feature type="chain" id="PRO_5047093095" evidence="3">
    <location>
        <begin position="22"/>
        <end position="294"/>
    </location>
</feature>
<keyword evidence="3" id="KW-0732">Signal</keyword>
<dbReference type="PROSITE" id="PS51257">
    <property type="entry name" value="PROKAR_LIPOPROTEIN"/>
    <property type="match status" value="1"/>
</dbReference>
<feature type="transmembrane region" description="Helical" evidence="2">
    <location>
        <begin position="260"/>
        <end position="282"/>
    </location>
</feature>
<keyword evidence="2" id="KW-1133">Transmembrane helix</keyword>
<keyword evidence="2" id="KW-0812">Transmembrane</keyword>
<dbReference type="InterPro" id="IPR025645">
    <property type="entry name" value="DUF4349"/>
</dbReference>
<reference evidence="5 6" key="1">
    <citation type="submission" date="2021-01" db="EMBL/GenBank/DDBJ databases">
        <title>Genome public.</title>
        <authorList>
            <person name="Liu C."/>
            <person name="Sun Q."/>
        </authorList>
    </citation>
    <scope>NUCLEOTIDE SEQUENCE [LARGE SCALE GENOMIC DNA]</scope>
    <source>
        <strain evidence="5 6">YIM B02515</strain>
    </source>
</reference>
<feature type="signal peptide" evidence="3">
    <location>
        <begin position="1"/>
        <end position="21"/>
    </location>
</feature>
<evidence type="ECO:0000313" key="5">
    <source>
        <dbReference type="EMBL" id="MBL4936396.1"/>
    </source>
</evidence>
<evidence type="ECO:0000256" key="3">
    <source>
        <dbReference type="SAM" id="SignalP"/>
    </source>
</evidence>
<dbReference type="Pfam" id="PF14257">
    <property type="entry name" value="DUF4349"/>
    <property type="match status" value="1"/>
</dbReference>
<name>A0ABS1TCN9_9CLOT</name>
<organism evidence="5 6">
    <name type="scientific">Clostridium rhizosphaerae</name>
    <dbReference type="NCBI Taxonomy" id="2803861"/>
    <lineage>
        <taxon>Bacteria</taxon>
        <taxon>Bacillati</taxon>
        <taxon>Bacillota</taxon>
        <taxon>Clostridia</taxon>
        <taxon>Eubacteriales</taxon>
        <taxon>Clostridiaceae</taxon>
        <taxon>Clostridium</taxon>
    </lineage>
</organism>
<evidence type="ECO:0000256" key="1">
    <source>
        <dbReference type="SAM" id="Coils"/>
    </source>
</evidence>
<gene>
    <name evidence="5" type="ORF">JK636_11545</name>
</gene>
<evidence type="ECO:0000259" key="4">
    <source>
        <dbReference type="Pfam" id="PF14257"/>
    </source>
</evidence>
<dbReference type="EMBL" id="JAESWC010000004">
    <property type="protein sequence ID" value="MBL4936396.1"/>
    <property type="molecule type" value="Genomic_DNA"/>
</dbReference>
<feature type="coiled-coil region" evidence="1">
    <location>
        <begin position="86"/>
        <end position="113"/>
    </location>
</feature>
<keyword evidence="2" id="KW-0472">Membrane</keyword>
<sequence>MKKKVLLCGLIAISIVFSACSAKKSASGNSAPAPAAQAKMDSLSINNSNNTAETAKAAGVDTKASAKVEEKKIITNASIYIIEDDLEKLSQAINKKTQELNGYIESEETLENKITVRVRIPADKFDTFMSYTEKGFSVKNKSISSENVTDAYVDNDARLKNLRAQEEQVLSILKKANTVEEVLKVQAELYKIRGDAEALEAKKKSWDKQVDYATITLNADKKIIVAETKKTIIGGSDFIKSIGKGFTNTSVALILAVENILIFVFSNIIVLGIFVVAGVFGYKRYKKYMKNNQL</sequence>